<accession>A0A6G1EVH1</accession>
<organism evidence="2 3">
    <name type="scientific">Oryza meyeriana var. granulata</name>
    <dbReference type="NCBI Taxonomy" id="110450"/>
    <lineage>
        <taxon>Eukaryota</taxon>
        <taxon>Viridiplantae</taxon>
        <taxon>Streptophyta</taxon>
        <taxon>Embryophyta</taxon>
        <taxon>Tracheophyta</taxon>
        <taxon>Spermatophyta</taxon>
        <taxon>Magnoliopsida</taxon>
        <taxon>Liliopsida</taxon>
        <taxon>Poales</taxon>
        <taxon>Poaceae</taxon>
        <taxon>BOP clade</taxon>
        <taxon>Oryzoideae</taxon>
        <taxon>Oryzeae</taxon>
        <taxon>Oryzinae</taxon>
        <taxon>Oryza</taxon>
        <taxon>Oryza meyeriana</taxon>
    </lineage>
</organism>
<dbReference type="AlphaFoldDB" id="A0A6G1EVH1"/>
<dbReference type="EMBL" id="SPHZ02000002">
    <property type="protein sequence ID" value="KAF0928605.1"/>
    <property type="molecule type" value="Genomic_DNA"/>
</dbReference>
<dbReference type="Proteomes" id="UP000479710">
    <property type="component" value="Unassembled WGS sequence"/>
</dbReference>
<evidence type="ECO:0000313" key="3">
    <source>
        <dbReference type="Proteomes" id="UP000479710"/>
    </source>
</evidence>
<feature type="region of interest" description="Disordered" evidence="1">
    <location>
        <begin position="1"/>
        <end position="34"/>
    </location>
</feature>
<comment type="caution">
    <text evidence="2">The sequence shown here is derived from an EMBL/GenBank/DDBJ whole genome shotgun (WGS) entry which is preliminary data.</text>
</comment>
<feature type="region of interest" description="Disordered" evidence="1">
    <location>
        <begin position="48"/>
        <end position="68"/>
    </location>
</feature>
<keyword evidence="3" id="KW-1185">Reference proteome</keyword>
<name>A0A6G1EVH1_9ORYZ</name>
<proteinExistence type="predicted"/>
<evidence type="ECO:0000256" key="1">
    <source>
        <dbReference type="SAM" id="MobiDB-lite"/>
    </source>
</evidence>
<evidence type="ECO:0000313" key="2">
    <source>
        <dbReference type="EMBL" id="KAF0928605.1"/>
    </source>
</evidence>
<gene>
    <name evidence="2" type="ORF">E2562_006046</name>
</gene>
<reference evidence="2 3" key="1">
    <citation type="submission" date="2019-11" db="EMBL/GenBank/DDBJ databases">
        <title>Whole genome sequence of Oryza granulata.</title>
        <authorList>
            <person name="Li W."/>
        </authorList>
    </citation>
    <scope>NUCLEOTIDE SEQUENCE [LARGE SCALE GENOMIC DNA]</scope>
    <source>
        <strain evidence="3">cv. Menghai</strain>
        <tissue evidence="2">Leaf</tissue>
    </source>
</reference>
<sequence length="68" mass="7135">MTTAGSNGEPVRGEATRRQLEVSNDGHSDRMAVLCKGGGGAVQEWQRQMGTDGDRRGGCSPAMGGRWG</sequence>
<feature type="compositionally biased region" description="Basic and acidic residues" evidence="1">
    <location>
        <begin position="11"/>
        <end position="30"/>
    </location>
</feature>
<protein>
    <submittedName>
        <fullName evidence="2">Uncharacterized protein</fullName>
    </submittedName>
</protein>